<dbReference type="OrthoDB" id="416093at2759"/>
<feature type="non-terminal residue" evidence="6">
    <location>
        <position position="363"/>
    </location>
</feature>
<accession>A0A9P0CKV2</accession>
<keyword evidence="7" id="KW-1185">Reference proteome</keyword>
<evidence type="ECO:0000313" key="7">
    <source>
        <dbReference type="Proteomes" id="UP001153636"/>
    </source>
</evidence>
<gene>
    <name evidence="6" type="ORF">PSYICH_LOCUS1536</name>
</gene>
<dbReference type="InterPro" id="IPR001932">
    <property type="entry name" value="PPM-type_phosphatase-like_dom"/>
</dbReference>
<dbReference type="PROSITE" id="PS01032">
    <property type="entry name" value="PPM_1"/>
    <property type="match status" value="1"/>
</dbReference>
<sequence>MANKDDYLTYYREFFENFAQTVNPNDQLPVKLASYKLVNIEVVGGIIDWTTQYLSQKKCPPNLFAPLIKIVIEEIRKACKKHPINCGYNPADNAYEPLRLMQTVMAKTNEVCLRYLDNSMLCSLPSPDAGSPFCLTSVCAIKNTRRRMEDRHVIVHDLNTTFSIQEASPSSYYAIFDGHAGHDAAAYSAAHLHQFLAENKYFVSNPKQALLDAFCKTDALFIDKCKVEHLSSGTTAVVALLRPKEKTCYVAWAGDSQALLVNRDRALQLVNPHKPCRMDERERIEKRGGCVIKWGTWRVNGQLAVSRAIGDPEYKPFVIAVPDIEILPLDGEDFLVLACDGLWDSLSEEAVARAIYSLVMENP</sequence>
<reference evidence="6" key="1">
    <citation type="submission" date="2022-01" db="EMBL/GenBank/DDBJ databases">
        <authorList>
            <person name="King R."/>
        </authorList>
    </citation>
    <scope>NUCLEOTIDE SEQUENCE</scope>
</reference>
<dbReference type="AlphaFoldDB" id="A0A9P0CKV2"/>
<proteinExistence type="inferred from homology"/>
<keyword evidence="2 4" id="KW-0378">Hydrolase</keyword>
<dbReference type="GO" id="GO:0046872">
    <property type="term" value="F:metal ion binding"/>
    <property type="evidence" value="ECO:0007669"/>
    <property type="project" value="UniProtKB-KW"/>
</dbReference>
<dbReference type="Gene3D" id="3.60.40.10">
    <property type="entry name" value="PPM-type phosphatase domain"/>
    <property type="match status" value="1"/>
</dbReference>
<evidence type="ECO:0000259" key="5">
    <source>
        <dbReference type="PROSITE" id="PS51746"/>
    </source>
</evidence>
<dbReference type="PANTHER" id="PTHR13832">
    <property type="entry name" value="PROTEIN PHOSPHATASE 2C"/>
    <property type="match status" value="1"/>
</dbReference>
<dbReference type="EMBL" id="OV651822">
    <property type="protein sequence ID" value="CAH1100487.1"/>
    <property type="molecule type" value="Genomic_DNA"/>
</dbReference>
<dbReference type="GO" id="GO:0004722">
    <property type="term" value="F:protein serine/threonine phosphatase activity"/>
    <property type="evidence" value="ECO:0007669"/>
    <property type="project" value="InterPro"/>
</dbReference>
<dbReference type="SUPFAM" id="SSF81606">
    <property type="entry name" value="PP2C-like"/>
    <property type="match status" value="1"/>
</dbReference>
<dbReference type="PANTHER" id="PTHR13832:SF818">
    <property type="entry name" value="SD03870P"/>
    <property type="match status" value="1"/>
</dbReference>
<dbReference type="InterPro" id="IPR015655">
    <property type="entry name" value="PP2C"/>
</dbReference>
<evidence type="ECO:0000256" key="4">
    <source>
        <dbReference type="RuleBase" id="RU003465"/>
    </source>
</evidence>
<dbReference type="Pfam" id="PF00481">
    <property type="entry name" value="PP2C"/>
    <property type="match status" value="1"/>
</dbReference>
<feature type="domain" description="PPM-type phosphatase" evidence="5">
    <location>
        <begin position="132"/>
        <end position="363"/>
    </location>
</feature>
<name>A0A9P0CKV2_9CUCU</name>
<dbReference type="Proteomes" id="UP001153636">
    <property type="component" value="Chromosome 10"/>
</dbReference>
<dbReference type="InterPro" id="IPR000222">
    <property type="entry name" value="PP2C_BS"/>
</dbReference>
<evidence type="ECO:0000256" key="2">
    <source>
        <dbReference type="ARBA" id="ARBA00022801"/>
    </source>
</evidence>
<dbReference type="CDD" id="cd00143">
    <property type="entry name" value="PP2Cc"/>
    <property type="match status" value="1"/>
</dbReference>
<evidence type="ECO:0000256" key="3">
    <source>
        <dbReference type="ARBA" id="ARBA00022912"/>
    </source>
</evidence>
<comment type="similarity">
    <text evidence="4">Belongs to the PP2C family.</text>
</comment>
<protein>
    <recommendedName>
        <fullName evidence="5">PPM-type phosphatase domain-containing protein</fullName>
    </recommendedName>
</protein>
<dbReference type="PROSITE" id="PS51746">
    <property type="entry name" value="PPM_2"/>
    <property type="match status" value="1"/>
</dbReference>
<keyword evidence="3 4" id="KW-0904">Protein phosphatase</keyword>
<dbReference type="InterPro" id="IPR036457">
    <property type="entry name" value="PPM-type-like_dom_sf"/>
</dbReference>
<organism evidence="6 7">
    <name type="scientific">Psylliodes chrysocephalus</name>
    <dbReference type="NCBI Taxonomy" id="3402493"/>
    <lineage>
        <taxon>Eukaryota</taxon>
        <taxon>Metazoa</taxon>
        <taxon>Ecdysozoa</taxon>
        <taxon>Arthropoda</taxon>
        <taxon>Hexapoda</taxon>
        <taxon>Insecta</taxon>
        <taxon>Pterygota</taxon>
        <taxon>Neoptera</taxon>
        <taxon>Endopterygota</taxon>
        <taxon>Coleoptera</taxon>
        <taxon>Polyphaga</taxon>
        <taxon>Cucujiformia</taxon>
        <taxon>Chrysomeloidea</taxon>
        <taxon>Chrysomelidae</taxon>
        <taxon>Galerucinae</taxon>
        <taxon>Alticini</taxon>
        <taxon>Psylliodes</taxon>
    </lineage>
</organism>
<keyword evidence="1" id="KW-0479">Metal-binding</keyword>
<evidence type="ECO:0000313" key="6">
    <source>
        <dbReference type="EMBL" id="CAH1100487.1"/>
    </source>
</evidence>
<dbReference type="SMART" id="SM00332">
    <property type="entry name" value="PP2Cc"/>
    <property type="match status" value="1"/>
</dbReference>
<evidence type="ECO:0000256" key="1">
    <source>
        <dbReference type="ARBA" id="ARBA00022723"/>
    </source>
</evidence>